<feature type="compositionally biased region" description="Low complexity" evidence="1">
    <location>
        <begin position="126"/>
        <end position="136"/>
    </location>
</feature>
<feature type="region of interest" description="Disordered" evidence="1">
    <location>
        <begin position="126"/>
        <end position="239"/>
    </location>
</feature>
<dbReference type="VEuPathDB" id="FungiDB:PV08_00469"/>
<feature type="compositionally biased region" description="Polar residues" evidence="1">
    <location>
        <begin position="223"/>
        <end position="232"/>
    </location>
</feature>
<feature type="compositionally biased region" description="Basic and acidic residues" evidence="1">
    <location>
        <begin position="151"/>
        <end position="170"/>
    </location>
</feature>
<keyword evidence="4" id="KW-1185">Reference proteome</keyword>
<feature type="compositionally biased region" description="Low complexity" evidence="1">
    <location>
        <begin position="268"/>
        <end position="299"/>
    </location>
</feature>
<dbReference type="PANTHER" id="PTHR15955">
    <property type="entry name" value="RWD DOMAIN CONTAINING PROTEIN 2"/>
    <property type="match status" value="1"/>
</dbReference>
<protein>
    <recommendedName>
        <fullName evidence="2">RWD domain-containing protein</fullName>
    </recommendedName>
</protein>
<feature type="compositionally biased region" description="Polar residues" evidence="1">
    <location>
        <begin position="137"/>
        <end position="150"/>
    </location>
</feature>
<reference evidence="3 4" key="1">
    <citation type="submission" date="2015-01" db="EMBL/GenBank/DDBJ databases">
        <title>The Genome Sequence of Exophiala spinifera CBS89968.</title>
        <authorList>
            <consortium name="The Broad Institute Genomics Platform"/>
            <person name="Cuomo C."/>
            <person name="de Hoog S."/>
            <person name="Gorbushina A."/>
            <person name="Stielow B."/>
            <person name="Teixiera M."/>
            <person name="Abouelleil A."/>
            <person name="Chapman S.B."/>
            <person name="Priest M."/>
            <person name="Young S.K."/>
            <person name="Wortman J."/>
            <person name="Nusbaum C."/>
            <person name="Birren B."/>
        </authorList>
    </citation>
    <scope>NUCLEOTIDE SEQUENCE [LARGE SCALE GENOMIC DNA]</scope>
    <source>
        <strain evidence="3 4">CBS 89968</strain>
    </source>
</reference>
<feature type="compositionally biased region" description="Gly residues" evidence="1">
    <location>
        <begin position="180"/>
        <end position="198"/>
    </location>
</feature>
<gene>
    <name evidence="3" type="ORF">PV08_00469</name>
</gene>
<feature type="region of interest" description="Disordered" evidence="1">
    <location>
        <begin position="262"/>
        <end position="302"/>
    </location>
</feature>
<dbReference type="InterPro" id="IPR006575">
    <property type="entry name" value="RWD_dom"/>
</dbReference>
<dbReference type="AlphaFoldDB" id="A0A0D2C8M4"/>
<dbReference type="EMBL" id="KN847492">
    <property type="protein sequence ID" value="KIW19894.1"/>
    <property type="molecule type" value="Genomic_DNA"/>
</dbReference>
<dbReference type="Proteomes" id="UP000053328">
    <property type="component" value="Unassembled WGS sequence"/>
</dbReference>
<dbReference type="STRING" id="91928.A0A0D2C8M4"/>
<proteinExistence type="predicted"/>
<dbReference type="GeneID" id="27327552"/>
<evidence type="ECO:0000256" key="1">
    <source>
        <dbReference type="SAM" id="MobiDB-lite"/>
    </source>
</evidence>
<dbReference type="HOGENOM" id="CLU_046295_2_1_1"/>
<dbReference type="Gene3D" id="3.10.110.10">
    <property type="entry name" value="Ubiquitin Conjugating Enzyme"/>
    <property type="match status" value="1"/>
</dbReference>
<sequence>MTTSSSSSERLEAELSLLEAMYPDAVTFNPQTLEVTYKARQTPSTTVNTSTSTTTKTATTTTTAGATLTLRLPNAYPDHGVPELITACDNTRTDVREATRRAIAELSLDGGVEVLDQIIATFEEVVVSPSSSPSPSCRLSSEGCGSSRSTEATHVDSSENTNRDHRSDRDNDMDEDDDASGGGGGGGGGVDAGGVGNGDGDDGYRPPPQQFSRVTGPEKHSQSQKQMQSYGERQNLRHRRPPSKTVIIWLHHLLATSKRKLAVSQPHVNSNSNSNSTTKTAKAKAKPTSASPPSVSASTISGMTKPGYPGILLFSGPRDLVDAHVKELKDLNWQAFSKRYDSDEDTDVNNIMSSSNTRIHTMKPTLKTKTKTKEGGGGGGTIVAADDHEHDHENGDEGGEWLFTHGRHKIIEVESMAELARGIVREDHRKIFLYAVGVK</sequence>
<dbReference type="InterPro" id="IPR016135">
    <property type="entry name" value="UBQ-conjugating_enzyme/RWD"/>
</dbReference>
<evidence type="ECO:0000259" key="2">
    <source>
        <dbReference type="Pfam" id="PF05773"/>
    </source>
</evidence>
<organism evidence="3 4">
    <name type="scientific">Exophiala spinifera</name>
    <dbReference type="NCBI Taxonomy" id="91928"/>
    <lineage>
        <taxon>Eukaryota</taxon>
        <taxon>Fungi</taxon>
        <taxon>Dikarya</taxon>
        <taxon>Ascomycota</taxon>
        <taxon>Pezizomycotina</taxon>
        <taxon>Eurotiomycetes</taxon>
        <taxon>Chaetothyriomycetidae</taxon>
        <taxon>Chaetothyriales</taxon>
        <taxon>Herpotrichiellaceae</taxon>
        <taxon>Exophiala</taxon>
    </lineage>
</organism>
<dbReference type="RefSeq" id="XP_016240110.1">
    <property type="nucleotide sequence ID" value="XM_016374834.1"/>
</dbReference>
<dbReference type="PANTHER" id="PTHR15955:SF8">
    <property type="entry name" value="RWD DOMAIN-CONTAINING PROTEIN 2B-RELATED"/>
    <property type="match status" value="1"/>
</dbReference>
<name>A0A0D2C8M4_9EURO</name>
<dbReference type="OrthoDB" id="432412at2759"/>
<dbReference type="Pfam" id="PF05773">
    <property type="entry name" value="RWD"/>
    <property type="match status" value="1"/>
</dbReference>
<evidence type="ECO:0000313" key="3">
    <source>
        <dbReference type="EMBL" id="KIW19894.1"/>
    </source>
</evidence>
<evidence type="ECO:0000313" key="4">
    <source>
        <dbReference type="Proteomes" id="UP000053328"/>
    </source>
</evidence>
<feature type="domain" description="RWD" evidence="2">
    <location>
        <begin position="9"/>
        <end position="116"/>
    </location>
</feature>
<accession>A0A0D2C8M4</accession>
<dbReference type="InterPro" id="IPR017359">
    <property type="entry name" value="Phi-like"/>
</dbReference>